<organism evidence="2">
    <name type="scientific">Chromera velia CCMP2878</name>
    <dbReference type="NCBI Taxonomy" id="1169474"/>
    <lineage>
        <taxon>Eukaryota</taxon>
        <taxon>Sar</taxon>
        <taxon>Alveolata</taxon>
        <taxon>Colpodellida</taxon>
        <taxon>Chromeraceae</taxon>
        <taxon>Chromera</taxon>
    </lineage>
</organism>
<dbReference type="AlphaFoldDB" id="A0A0G4FA85"/>
<protein>
    <submittedName>
        <fullName evidence="2">Uncharacterized protein</fullName>
    </submittedName>
</protein>
<sequence length="145" mass="16324">MQVGSRRRTLPPPNTWREHPAAVEAPSGAVTRGARSLSIGVTPPRPSWGVMRIRELCSCMQEAELRIPQITGLPTVPRGLKEREMLFPYGCILEGGDYLRLGMEYVRRKRQHLVKWGWKFGLSPSTGSPISPFSSFCSRLPPRRP</sequence>
<reference evidence="2" key="1">
    <citation type="submission" date="2014-11" db="EMBL/GenBank/DDBJ databases">
        <authorList>
            <person name="Otto D Thomas"/>
            <person name="Naeem Raeece"/>
        </authorList>
    </citation>
    <scope>NUCLEOTIDE SEQUENCE</scope>
</reference>
<feature type="region of interest" description="Disordered" evidence="1">
    <location>
        <begin position="1"/>
        <end position="27"/>
    </location>
</feature>
<accession>A0A0G4FA85</accession>
<evidence type="ECO:0000256" key="1">
    <source>
        <dbReference type="SAM" id="MobiDB-lite"/>
    </source>
</evidence>
<gene>
    <name evidence="2" type="ORF">Cvel_16010</name>
</gene>
<name>A0A0G4FA85_9ALVE</name>
<proteinExistence type="predicted"/>
<dbReference type="VEuPathDB" id="CryptoDB:Cvel_16010"/>
<evidence type="ECO:0000313" key="2">
    <source>
        <dbReference type="EMBL" id="CEM09845.1"/>
    </source>
</evidence>
<dbReference type="EMBL" id="CDMZ01000237">
    <property type="protein sequence ID" value="CEM09845.1"/>
    <property type="molecule type" value="Genomic_DNA"/>
</dbReference>